<comment type="caution">
    <text evidence="1">The sequence shown here is derived from an EMBL/GenBank/DDBJ whole genome shotgun (WGS) entry which is preliminary data.</text>
</comment>
<proteinExistence type="predicted"/>
<dbReference type="PANTHER" id="PTHR35546">
    <property type="entry name" value="F-BOX PROTEIN INTERACTION DOMAIN PROTEIN-RELATED"/>
    <property type="match status" value="1"/>
</dbReference>
<dbReference type="AlphaFoldDB" id="A0A7J6XD61"/>
<dbReference type="PANTHER" id="PTHR35546:SF130">
    <property type="entry name" value="EXPRESSED PROTEIN"/>
    <property type="match status" value="1"/>
</dbReference>
<accession>A0A7J6XD61</accession>
<evidence type="ECO:0008006" key="3">
    <source>
        <dbReference type="Google" id="ProtNLM"/>
    </source>
</evidence>
<name>A0A7J6XD61_THATH</name>
<dbReference type="EMBL" id="JABWDY010001099">
    <property type="protein sequence ID" value="KAF5207684.1"/>
    <property type="molecule type" value="Genomic_DNA"/>
</dbReference>
<reference evidence="1 2" key="1">
    <citation type="submission" date="2020-06" db="EMBL/GenBank/DDBJ databases">
        <title>Transcriptomic and genomic resources for Thalictrum thalictroides and T. hernandezii: Facilitating candidate gene discovery in an emerging model plant lineage.</title>
        <authorList>
            <person name="Arias T."/>
            <person name="Riano-Pachon D.M."/>
            <person name="Di Stilio V.S."/>
        </authorList>
    </citation>
    <scope>NUCLEOTIDE SEQUENCE [LARGE SCALE GENOMIC DNA]</scope>
    <source>
        <strain evidence="2">cv. WT478/WT964</strain>
        <tissue evidence="1">Leaves</tissue>
    </source>
</reference>
<organism evidence="1 2">
    <name type="scientific">Thalictrum thalictroides</name>
    <name type="common">Rue-anemone</name>
    <name type="synonym">Anemone thalictroides</name>
    <dbReference type="NCBI Taxonomy" id="46969"/>
    <lineage>
        <taxon>Eukaryota</taxon>
        <taxon>Viridiplantae</taxon>
        <taxon>Streptophyta</taxon>
        <taxon>Embryophyta</taxon>
        <taxon>Tracheophyta</taxon>
        <taxon>Spermatophyta</taxon>
        <taxon>Magnoliopsida</taxon>
        <taxon>Ranunculales</taxon>
        <taxon>Ranunculaceae</taxon>
        <taxon>Thalictroideae</taxon>
        <taxon>Thalictrum</taxon>
    </lineage>
</organism>
<dbReference type="OrthoDB" id="674437at2759"/>
<evidence type="ECO:0000313" key="1">
    <source>
        <dbReference type="EMBL" id="KAF5207684.1"/>
    </source>
</evidence>
<protein>
    <recommendedName>
        <fullName evidence="3">F-box associated domain-containing protein</fullName>
    </recommendedName>
</protein>
<dbReference type="Proteomes" id="UP000554482">
    <property type="component" value="Unassembled WGS sequence"/>
</dbReference>
<keyword evidence="2" id="KW-1185">Reference proteome</keyword>
<evidence type="ECO:0000313" key="2">
    <source>
        <dbReference type="Proteomes" id="UP000554482"/>
    </source>
</evidence>
<gene>
    <name evidence="1" type="ORF">FRX31_002730</name>
</gene>
<dbReference type="InterPro" id="IPR055290">
    <property type="entry name" value="At3g26010-like"/>
</dbReference>
<sequence>MQYYICNPSTEESVAIPAHPQNDYPWNVALIFYPFYKLVHIQRKPFEMSIFSPETREWASRSLDLDPTIVHSPWIFRNIFFNGSLYKLSLGYLLKFDIDQMGVRAIELPKIVVRDNPIGCLGVSQGSLHYAWDDGKSQMLIWTLGEGSATEEWLLKHTICHQYFIEHPLWSSIDDSTPFSVYAFHPSSDLLFVGNLSGVYSFDRATKGLENIFRTGLSGMPELTDLTSLLGISMRKKTA</sequence>